<dbReference type="Proteomes" id="UP001597304">
    <property type="component" value="Unassembled WGS sequence"/>
</dbReference>
<protein>
    <submittedName>
        <fullName evidence="2">Uncharacterized protein</fullName>
    </submittedName>
</protein>
<reference evidence="3" key="1">
    <citation type="journal article" date="2019" name="Int. J. Syst. Evol. Microbiol.">
        <title>The Global Catalogue of Microorganisms (GCM) 10K type strain sequencing project: providing services to taxonomists for standard genome sequencing and annotation.</title>
        <authorList>
            <consortium name="The Broad Institute Genomics Platform"/>
            <consortium name="The Broad Institute Genome Sequencing Center for Infectious Disease"/>
            <person name="Wu L."/>
            <person name="Ma J."/>
        </authorList>
    </citation>
    <scope>NUCLEOTIDE SEQUENCE [LARGE SCALE GENOMIC DNA]</scope>
    <source>
        <strain evidence="3">LMG 29247</strain>
    </source>
</reference>
<feature type="region of interest" description="Disordered" evidence="1">
    <location>
        <begin position="16"/>
        <end position="37"/>
    </location>
</feature>
<feature type="compositionally biased region" description="Polar residues" evidence="1">
    <location>
        <begin position="26"/>
        <end position="37"/>
    </location>
</feature>
<keyword evidence="3" id="KW-1185">Reference proteome</keyword>
<evidence type="ECO:0000256" key="1">
    <source>
        <dbReference type="SAM" id="MobiDB-lite"/>
    </source>
</evidence>
<dbReference type="EMBL" id="JBHUEJ010000011">
    <property type="protein sequence ID" value="MFD1709853.1"/>
    <property type="molecule type" value="Genomic_DNA"/>
</dbReference>
<dbReference type="RefSeq" id="WP_147914075.1">
    <property type="nucleotide sequence ID" value="NZ_JBHUEJ010000011.1"/>
</dbReference>
<evidence type="ECO:0000313" key="2">
    <source>
        <dbReference type="EMBL" id="MFD1709853.1"/>
    </source>
</evidence>
<gene>
    <name evidence="2" type="ORF">ACFSF0_04500</name>
</gene>
<accession>A0ABW4KRH9</accession>
<evidence type="ECO:0000313" key="3">
    <source>
        <dbReference type="Proteomes" id="UP001597304"/>
    </source>
</evidence>
<sequence>MPLQQADIRFARSVNMADVPEGGGPPTSQLIPDGASNTLFPDISEDTRATGRVEIRQFHTVLRNTDTAALLGANIIIAKPANDPNVDFTLMSTRNPFATRKEIVEQIESSMSPSVEFAGYLLGPHGATQRGLQIFQRPGAEPPGIGLVYMLILNEGQLGEVRQRVRIRSADPKQRMVTATVNGQTVDFLAQITTVELSEPLRYSFPGSEVNRYFAREPNKTILRETVYNDSGMFYGAARLAQPAQKSDTVIYLDTIHSRLVPNSRSEAISADQRPASERTAMLAESPRRVEVGVTPHTQRIKINVANVGRSYVFQLRPLPAPGTVTITYWSMGQRYTVTDDGAGQLTGSGSGLMSYATGIVPVTLQGLPDIGTIVSISYGETVGYTDRKGQGLQVRRPEMAWVLDGAAPDGTGDESVIPGSFSLPYMSGGTLHTITDDGAGKLTGDGTGLIDYLSRTVLVRPAYMPDPDAEFTADYQLETLVTEILTLPSPDAGGFVAITLAQQPAPGTFSLQWAVARAVSNTSGGNLTTTNASKNSTVTYTTRAVPEYYEPAATAGKGVTYPTNNWPQQAN</sequence>
<name>A0ABW4KRH9_9BURK</name>
<organism evidence="2 3">
    <name type="scientific">Ottowia flava</name>
    <dbReference type="NCBI Taxonomy" id="2675430"/>
    <lineage>
        <taxon>Bacteria</taxon>
        <taxon>Pseudomonadati</taxon>
        <taxon>Pseudomonadota</taxon>
        <taxon>Betaproteobacteria</taxon>
        <taxon>Burkholderiales</taxon>
        <taxon>Comamonadaceae</taxon>
        <taxon>Ottowia</taxon>
    </lineage>
</organism>
<proteinExistence type="predicted"/>
<comment type="caution">
    <text evidence="2">The sequence shown here is derived from an EMBL/GenBank/DDBJ whole genome shotgun (WGS) entry which is preliminary data.</text>
</comment>